<dbReference type="EMBL" id="CP006989">
    <property type="protein sequence ID" value="AIC30514.1"/>
    <property type="molecule type" value="Genomic_DNA"/>
</dbReference>
<dbReference type="GO" id="GO:0008115">
    <property type="term" value="F:sarcosine oxidase activity"/>
    <property type="evidence" value="ECO:0007669"/>
    <property type="project" value="UniProtKB-EC"/>
</dbReference>
<organism evidence="1 2">
    <name type="scientific">Rhizobium etli bv. mimosae str. IE4771</name>
    <dbReference type="NCBI Taxonomy" id="1432050"/>
    <lineage>
        <taxon>Bacteria</taxon>
        <taxon>Pseudomonadati</taxon>
        <taxon>Pseudomonadota</taxon>
        <taxon>Alphaproteobacteria</taxon>
        <taxon>Hyphomicrobiales</taxon>
        <taxon>Rhizobiaceae</taxon>
        <taxon>Rhizobium/Agrobacterium group</taxon>
        <taxon>Rhizobium</taxon>
    </lineage>
</organism>
<dbReference type="NCBIfam" id="TIGR01374">
    <property type="entry name" value="soxD"/>
    <property type="match status" value="1"/>
</dbReference>
<dbReference type="InterPro" id="IPR006279">
    <property type="entry name" value="SoxD"/>
</dbReference>
<dbReference type="KEGG" id="rei:IE4771_PC00390"/>
<keyword evidence="1" id="KW-0560">Oxidoreductase</keyword>
<sequence>MASLISCPHCGARPKEEFSIRGDASLVRPSPDAGAEAWFDYVYLRDNPRGRHSEYWHHSSGCRRWLIVERDTLTHKVHGVRDAALAKLDGELA</sequence>
<dbReference type="AlphaFoldDB" id="A0A060IA03"/>
<protein>
    <submittedName>
        <fullName evidence="1">Sarcosine oxidase delta subunit SoxD 2</fullName>
        <ecNumber evidence="1">1.5.3.1</ecNumber>
    </submittedName>
</protein>
<dbReference type="InterPro" id="IPR038561">
    <property type="entry name" value="SoxD_sf"/>
</dbReference>
<gene>
    <name evidence="1" type="primary">soxD-2</name>
    <name evidence="1" type="ORF">IE4771_PC00390</name>
</gene>
<evidence type="ECO:0000313" key="1">
    <source>
        <dbReference type="EMBL" id="AIC30514.1"/>
    </source>
</evidence>
<dbReference type="RefSeq" id="WP_010060104.1">
    <property type="nucleotide sequence ID" value="NZ_CP006989.1"/>
</dbReference>
<evidence type="ECO:0000313" key="2">
    <source>
        <dbReference type="Proteomes" id="UP000027180"/>
    </source>
</evidence>
<proteinExistence type="predicted"/>
<dbReference type="Pfam" id="PF04267">
    <property type="entry name" value="SoxD"/>
    <property type="match status" value="1"/>
</dbReference>
<dbReference type="GO" id="GO:0046653">
    <property type="term" value="P:tetrahydrofolate metabolic process"/>
    <property type="evidence" value="ECO:0007669"/>
    <property type="project" value="InterPro"/>
</dbReference>
<keyword evidence="1" id="KW-0614">Plasmid</keyword>
<accession>A0A060IA03</accession>
<dbReference type="Proteomes" id="UP000027180">
    <property type="component" value="Plasmid pRetIE4771c"/>
</dbReference>
<dbReference type="HOGENOM" id="CLU_156359_1_1_5"/>
<dbReference type="Gene3D" id="3.30.2270.10">
    <property type="entry name" value="Folate-binding superfamily"/>
    <property type="match status" value="1"/>
</dbReference>
<dbReference type="OrthoDB" id="5420070at2"/>
<reference evidence="1 2" key="1">
    <citation type="submission" date="2013-12" db="EMBL/GenBank/DDBJ databases">
        <title>Complete genome sequence of Rhizobium etli bv. mimosae IE4771.</title>
        <authorList>
            <person name="Bustos P."/>
            <person name="Santamaria R.I."/>
            <person name="Lozano L."/>
            <person name="Ormeno-Orrillo E."/>
            <person name="Rogel M.A."/>
            <person name="Romero D."/>
            <person name="Cevallos M.A."/>
            <person name="Martinez-Romero E."/>
            <person name="Gonzalez V."/>
        </authorList>
    </citation>
    <scope>NUCLEOTIDE SEQUENCE [LARGE SCALE GENOMIC DNA]</scope>
    <source>
        <strain evidence="1 2">IE4771</strain>
        <plasmid evidence="2">Plasmid pRetIE4771c</plasmid>
    </source>
</reference>
<geneLocation type="plasmid" evidence="1 2">
    <name>pRetIE4771c</name>
</geneLocation>
<dbReference type="EC" id="1.5.3.1" evidence="1"/>
<name>A0A060IA03_RHIET</name>